<keyword evidence="6" id="KW-0648">Protein biosynthesis</keyword>
<keyword evidence="5" id="KW-0067">ATP-binding</keyword>
<proteinExistence type="inferred from homology"/>
<gene>
    <name evidence="8" type="ORF">GIB67_032161</name>
</gene>
<reference evidence="8 9" key="1">
    <citation type="journal article" date="2020" name="IScience">
        <title>Genome Sequencing of the Endangered Kingdonia uniflora (Circaeasteraceae, Ranunculales) Reveals Potential Mechanisms of Evolutionary Specialization.</title>
        <authorList>
            <person name="Sun Y."/>
            <person name="Deng T."/>
            <person name="Zhang A."/>
            <person name="Moore M.J."/>
            <person name="Landis J.B."/>
            <person name="Lin N."/>
            <person name="Zhang H."/>
            <person name="Zhang X."/>
            <person name="Huang J."/>
            <person name="Zhang X."/>
            <person name="Sun H."/>
            <person name="Wang H."/>
        </authorList>
    </citation>
    <scope>NUCLEOTIDE SEQUENCE [LARGE SCALE GENOMIC DNA]</scope>
    <source>
        <strain evidence="8">TB1705</strain>
        <tissue evidence="8">Leaf</tissue>
    </source>
</reference>
<evidence type="ECO:0000256" key="2">
    <source>
        <dbReference type="ARBA" id="ARBA00013164"/>
    </source>
</evidence>
<organism evidence="8 9">
    <name type="scientific">Kingdonia uniflora</name>
    <dbReference type="NCBI Taxonomy" id="39325"/>
    <lineage>
        <taxon>Eukaryota</taxon>
        <taxon>Viridiplantae</taxon>
        <taxon>Streptophyta</taxon>
        <taxon>Embryophyta</taxon>
        <taxon>Tracheophyta</taxon>
        <taxon>Spermatophyta</taxon>
        <taxon>Magnoliopsida</taxon>
        <taxon>Ranunculales</taxon>
        <taxon>Circaeasteraceae</taxon>
        <taxon>Kingdonia</taxon>
    </lineage>
</organism>
<evidence type="ECO:0000256" key="4">
    <source>
        <dbReference type="ARBA" id="ARBA00022741"/>
    </source>
</evidence>
<dbReference type="InterPro" id="IPR002302">
    <property type="entry name" value="Leu-tRNA-ligase"/>
</dbReference>
<dbReference type="EC" id="6.1.1.4" evidence="2"/>
<accession>A0A7J7MX83</accession>
<dbReference type="Gene3D" id="1.10.730.10">
    <property type="entry name" value="Isoleucyl-tRNA Synthetase, Domain 1"/>
    <property type="match status" value="1"/>
</dbReference>
<dbReference type="SUPFAM" id="SSF47323">
    <property type="entry name" value="Anticodon-binding domain of a subclass of class I aminoacyl-tRNA synthetases"/>
    <property type="match status" value="1"/>
</dbReference>
<dbReference type="OrthoDB" id="15954at2759"/>
<dbReference type="GO" id="GO:0004823">
    <property type="term" value="F:leucine-tRNA ligase activity"/>
    <property type="evidence" value="ECO:0007669"/>
    <property type="project" value="UniProtKB-EC"/>
</dbReference>
<dbReference type="InterPro" id="IPR009080">
    <property type="entry name" value="tRNAsynth_Ia_anticodon-bd"/>
</dbReference>
<dbReference type="EMBL" id="JACGCM010001193">
    <property type="protein sequence ID" value="KAF6159390.1"/>
    <property type="molecule type" value="Genomic_DNA"/>
</dbReference>
<dbReference type="FunFam" id="1.10.730.10:FF:000002">
    <property type="entry name" value="Leucine--tRNA ligase"/>
    <property type="match status" value="1"/>
</dbReference>
<sequence length="120" mass="13643">MWSHFSTKSIINSFLRFYVSHCYLWLGRDSKTWSAGGIEGVYRFLGRSWRLVVGQPLPDGSFKDGTVAIAAEPTLEQLRALHRCIEKVTEEIEGTRFNTGISAMMEFINAAYKVFILNTC</sequence>
<dbReference type="PANTHER" id="PTHR43740">
    <property type="entry name" value="LEUCYL-TRNA SYNTHETASE"/>
    <property type="match status" value="1"/>
</dbReference>
<name>A0A7J7MX83_9MAGN</name>
<keyword evidence="3" id="KW-0436">Ligase</keyword>
<dbReference type="PANTHER" id="PTHR43740:SF2">
    <property type="entry name" value="LEUCINE--TRNA LIGASE, MITOCHONDRIAL"/>
    <property type="match status" value="1"/>
</dbReference>
<evidence type="ECO:0000256" key="7">
    <source>
        <dbReference type="ARBA" id="ARBA00023146"/>
    </source>
</evidence>
<evidence type="ECO:0000313" key="8">
    <source>
        <dbReference type="EMBL" id="KAF6159390.1"/>
    </source>
</evidence>
<dbReference type="GO" id="GO:0005829">
    <property type="term" value="C:cytosol"/>
    <property type="evidence" value="ECO:0007669"/>
    <property type="project" value="TreeGrafter"/>
</dbReference>
<dbReference type="Proteomes" id="UP000541444">
    <property type="component" value="Unassembled WGS sequence"/>
</dbReference>
<dbReference type="AlphaFoldDB" id="A0A7J7MX83"/>
<protein>
    <recommendedName>
        <fullName evidence="2">leucine--tRNA ligase</fullName>
        <ecNumber evidence="2">6.1.1.4</ecNumber>
    </recommendedName>
</protein>
<comment type="caution">
    <text evidence="8">The sequence shown here is derived from an EMBL/GenBank/DDBJ whole genome shotgun (WGS) entry which is preliminary data.</text>
</comment>
<evidence type="ECO:0000256" key="1">
    <source>
        <dbReference type="ARBA" id="ARBA00005594"/>
    </source>
</evidence>
<evidence type="ECO:0000256" key="3">
    <source>
        <dbReference type="ARBA" id="ARBA00022598"/>
    </source>
</evidence>
<keyword evidence="4" id="KW-0547">Nucleotide-binding</keyword>
<evidence type="ECO:0000313" key="9">
    <source>
        <dbReference type="Proteomes" id="UP000541444"/>
    </source>
</evidence>
<comment type="similarity">
    <text evidence="1">Belongs to the class-I aminoacyl-tRNA synthetase family.</text>
</comment>
<evidence type="ECO:0000256" key="6">
    <source>
        <dbReference type="ARBA" id="ARBA00022917"/>
    </source>
</evidence>
<dbReference type="GO" id="GO:0005524">
    <property type="term" value="F:ATP binding"/>
    <property type="evidence" value="ECO:0007669"/>
    <property type="project" value="UniProtKB-KW"/>
</dbReference>
<dbReference type="GO" id="GO:0006429">
    <property type="term" value="P:leucyl-tRNA aminoacylation"/>
    <property type="evidence" value="ECO:0007669"/>
    <property type="project" value="InterPro"/>
</dbReference>
<evidence type="ECO:0000256" key="5">
    <source>
        <dbReference type="ARBA" id="ARBA00022840"/>
    </source>
</evidence>
<keyword evidence="7" id="KW-0030">Aminoacyl-tRNA synthetase</keyword>
<keyword evidence="9" id="KW-1185">Reference proteome</keyword>
<dbReference type="CDD" id="cd07958">
    <property type="entry name" value="Anticodon_Ia_Leu_BEm"/>
    <property type="match status" value="1"/>
</dbReference>